<dbReference type="Proteomes" id="UP001601303">
    <property type="component" value="Unassembled WGS sequence"/>
</dbReference>
<proteinExistence type="predicted"/>
<evidence type="ECO:0000313" key="2">
    <source>
        <dbReference type="Proteomes" id="UP001601303"/>
    </source>
</evidence>
<evidence type="ECO:0000313" key="1">
    <source>
        <dbReference type="EMBL" id="MFE9601973.1"/>
    </source>
</evidence>
<sequence>MSDGRDRLKVGDEEAYEWVEDGTLWLRPTPGESIADFVKRAARARGPLTDAEKVALRDVFAPVVGQPRSEAA</sequence>
<accession>A0ABW6M9G3</accession>
<reference evidence="1 2" key="1">
    <citation type="submission" date="2024-10" db="EMBL/GenBank/DDBJ databases">
        <title>The Natural Products Discovery Center: Release of the First 8490 Sequenced Strains for Exploring Actinobacteria Biosynthetic Diversity.</title>
        <authorList>
            <person name="Kalkreuter E."/>
            <person name="Kautsar S.A."/>
            <person name="Yang D."/>
            <person name="Bader C.D."/>
            <person name="Teijaro C.N."/>
            <person name="Fluegel L."/>
            <person name="Davis C.M."/>
            <person name="Simpson J.R."/>
            <person name="Lauterbach L."/>
            <person name="Steele A.D."/>
            <person name="Gui C."/>
            <person name="Meng S."/>
            <person name="Li G."/>
            <person name="Viehrig K."/>
            <person name="Ye F."/>
            <person name="Su P."/>
            <person name="Kiefer A.F."/>
            <person name="Nichols A."/>
            <person name="Cepeda A.J."/>
            <person name="Yan W."/>
            <person name="Fan B."/>
            <person name="Jiang Y."/>
            <person name="Adhikari A."/>
            <person name="Zheng C.-J."/>
            <person name="Schuster L."/>
            <person name="Cowan T.M."/>
            <person name="Smanski M.J."/>
            <person name="Chevrette M.G."/>
            <person name="De Carvalho L.P.S."/>
            <person name="Shen B."/>
        </authorList>
    </citation>
    <scope>NUCLEOTIDE SEQUENCE [LARGE SCALE GENOMIC DNA]</scope>
    <source>
        <strain evidence="1 2">NPDC006488</strain>
    </source>
</reference>
<comment type="caution">
    <text evidence="1">The sequence shown here is derived from an EMBL/GenBank/DDBJ whole genome shotgun (WGS) entry which is preliminary data.</text>
</comment>
<keyword evidence="2" id="KW-1185">Reference proteome</keyword>
<protein>
    <submittedName>
        <fullName evidence="1">Uncharacterized protein</fullName>
    </submittedName>
</protein>
<dbReference type="RefSeq" id="WP_388109558.1">
    <property type="nucleotide sequence ID" value="NZ_JBIAHM010000009.1"/>
</dbReference>
<gene>
    <name evidence="1" type="ORF">ACFYNQ_25840</name>
</gene>
<dbReference type="EMBL" id="JBIAHM010000009">
    <property type="protein sequence ID" value="MFE9601973.1"/>
    <property type="molecule type" value="Genomic_DNA"/>
</dbReference>
<name>A0ABW6M9G3_9ACTN</name>
<organism evidence="1 2">
    <name type="scientific">Streptomyces hokutonensis</name>
    <dbReference type="NCBI Taxonomy" id="1306990"/>
    <lineage>
        <taxon>Bacteria</taxon>
        <taxon>Bacillati</taxon>
        <taxon>Actinomycetota</taxon>
        <taxon>Actinomycetes</taxon>
        <taxon>Kitasatosporales</taxon>
        <taxon>Streptomycetaceae</taxon>
        <taxon>Streptomyces</taxon>
    </lineage>
</organism>